<accession>A0A368GRK6</accession>
<gene>
    <name evidence="1" type="ORF">ANCCAN_06932</name>
</gene>
<name>A0A368GRK6_ANCCA</name>
<proteinExistence type="predicted"/>
<dbReference type="Proteomes" id="UP000252519">
    <property type="component" value="Unassembled WGS sequence"/>
</dbReference>
<dbReference type="OrthoDB" id="5864594at2759"/>
<sequence length="90" mass="10453">MRGGPKTRNIALKCRMQLGRLHNFEIVSIETRVAANSESDGIEFYQLARDASGDGFMLNLRITDYGHHFISEHLFVVIINPTRKMWLRKY</sequence>
<comment type="caution">
    <text evidence="1">The sequence shown here is derived from an EMBL/GenBank/DDBJ whole genome shotgun (WGS) entry which is preliminary data.</text>
</comment>
<dbReference type="AlphaFoldDB" id="A0A368GRK6"/>
<organism evidence="1 2">
    <name type="scientific">Ancylostoma caninum</name>
    <name type="common">Dog hookworm</name>
    <dbReference type="NCBI Taxonomy" id="29170"/>
    <lineage>
        <taxon>Eukaryota</taxon>
        <taxon>Metazoa</taxon>
        <taxon>Ecdysozoa</taxon>
        <taxon>Nematoda</taxon>
        <taxon>Chromadorea</taxon>
        <taxon>Rhabditida</taxon>
        <taxon>Rhabditina</taxon>
        <taxon>Rhabditomorpha</taxon>
        <taxon>Strongyloidea</taxon>
        <taxon>Ancylostomatidae</taxon>
        <taxon>Ancylostomatinae</taxon>
        <taxon>Ancylostoma</taxon>
    </lineage>
</organism>
<keyword evidence="2" id="KW-1185">Reference proteome</keyword>
<evidence type="ECO:0000313" key="1">
    <source>
        <dbReference type="EMBL" id="RCN47001.1"/>
    </source>
</evidence>
<dbReference type="EMBL" id="JOJR01000069">
    <property type="protein sequence ID" value="RCN47001.1"/>
    <property type="molecule type" value="Genomic_DNA"/>
</dbReference>
<evidence type="ECO:0000313" key="2">
    <source>
        <dbReference type="Proteomes" id="UP000252519"/>
    </source>
</evidence>
<reference evidence="1 2" key="1">
    <citation type="submission" date="2014-10" db="EMBL/GenBank/DDBJ databases">
        <title>Draft genome of the hookworm Ancylostoma caninum.</title>
        <authorList>
            <person name="Mitreva M."/>
        </authorList>
    </citation>
    <scope>NUCLEOTIDE SEQUENCE [LARGE SCALE GENOMIC DNA]</scope>
    <source>
        <strain evidence="1 2">Baltimore</strain>
    </source>
</reference>
<protein>
    <submittedName>
        <fullName evidence="1">Uncharacterized protein</fullName>
    </submittedName>
</protein>